<feature type="chain" id="PRO_5041209011" evidence="2">
    <location>
        <begin position="32"/>
        <end position="310"/>
    </location>
</feature>
<organism evidence="3 4">
    <name type="scientific">Cnephaeus nilssonii</name>
    <name type="common">Northern bat</name>
    <name type="synonym">Eptesicus nilssonii</name>
    <dbReference type="NCBI Taxonomy" id="3371016"/>
    <lineage>
        <taxon>Eukaryota</taxon>
        <taxon>Metazoa</taxon>
        <taxon>Chordata</taxon>
        <taxon>Craniata</taxon>
        <taxon>Vertebrata</taxon>
        <taxon>Euteleostomi</taxon>
        <taxon>Mammalia</taxon>
        <taxon>Eutheria</taxon>
        <taxon>Laurasiatheria</taxon>
        <taxon>Chiroptera</taxon>
        <taxon>Yangochiroptera</taxon>
        <taxon>Vespertilionidae</taxon>
        <taxon>Cnephaeus</taxon>
    </lineage>
</organism>
<evidence type="ECO:0000313" key="4">
    <source>
        <dbReference type="Proteomes" id="UP001177744"/>
    </source>
</evidence>
<name>A0AA40I778_CNENI</name>
<keyword evidence="4" id="KW-1185">Reference proteome</keyword>
<feature type="signal peptide" evidence="2">
    <location>
        <begin position="1"/>
        <end position="31"/>
    </location>
</feature>
<feature type="compositionally biased region" description="Low complexity" evidence="1">
    <location>
        <begin position="226"/>
        <end position="242"/>
    </location>
</feature>
<dbReference type="EMBL" id="JAULJE010000004">
    <property type="protein sequence ID" value="KAK1344305.1"/>
    <property type="molecule type" value="Genomic_DNA"/>
</dbReference>
<feature type="compositionally biased region" description="Polar residues" evidence="1">
    <location>
        <begin position="257"/>
        <end position="266"/>
    </location>
</feature>
<dbReference type="AlphaFoldDB" id="A0AA40I778"/>
<sequence length="310" mass="33380">MQLEQSPRCFLLWPHVAVAVAVAELTHPSLAVPPAWLCTMPSSLLTSARASPITVPPPASATGNSRHALLRLVLRCSCLSPPPWCNAGRIRKTESRAGGATDKSREKSRDGKPSEDASRALARCDVMRSSCKSSIKCQTAARSARRPGGSGWQRGTQCPALWKPPLAPQATLPPADGCGVLTTVYRLGRNVHTEMSLPFTYRCSPRTSPSILRGNPGSVRSPSQPPAAASPALASSTTKTPTPFFPKPSERERLSNQRRTGNTSRLPPSVVAASRTFRIRLPWFKFKAGFTPGVSRGGTLPEQDCKPDWI</sequence>
<dbReference type="Proteomes" id="UP001177744">
    <property type="component" value="Unassembled WGS sequence"/>
</dbReference>
<protein>
    <submittedName>
        <fullName evidence="3">Uncharacterized protein</fullName>
    </submittedName>
</protein>
<evidence type="ECO:0000256" key="1">
    <source>
        <dbReference type="SAM" id="MobiDB-lite"/>
    </source>
</evidence>
<keyword evidence="2" id="KW-0732">Signal</keyword>
<feature type="compositionally biased region" description="Basic and acidic residues" evidence="1">
    <location>
        <begin position="102"/>
        <end position="118"/>
    </location>
</feature>
<feature type="region of interest" description="Disordered" evidence="1">
    <location>
        <begin position="207"/>
        <end position="269"/>
    </location>
</feature>
<accession>A0AA40I778</accession>
<evidence type="ECO:0000256" key="2">
    <source>
        <dbReference type="SAM" id="SignalP"/>
    </source>
</evidence>
<reference evidence="3" key="1">
    <citation type="submission" date="2023-06" db="EMBL/GenBank/DDBJ databases">
        <title>Reference genome for the Northern bat (Eptesicus nilssonii), a most northern bat species.</title>
        <authorList>
            <person name="Laine V.N."/>
            <person name="Pulliainen A.T."/>
            <person name="Lilley T.M."/>
        </authorList>
    </citation>
    <scope>NUCLEOTIDE SEQUENCE</scope>
    <source>
        <strain evidence="3">BLF_Eptnil</strain>
        <tissue evidence="3">Kidney</tissue>
    </source>
</reference>
<proteinExistence type="predicted"/>
<comment type="caution">
    <text evidence="3">The sequence shown here is derived from an EMBL/GenBank/DDBJ whole genome shotgun (WGS) entry which is preliminary data.</text>
</comment>
<gene>
    <name evidence="3" type="ORF">QTO34_014870</name>
</gene>
<feature type="region of interest" description="Disordered" evidence="1">
    <location>
        <begin position="94"/>
        <end position="119"/>
    </location>
</feature>
<evidence type="ECO:0000313" key="3">
    <source>
        <dbReference type="EMBL" id="KAK1344305.1"/>
    </source>
</evidence>